<comment type="caution">
    <text evidence="1">The sequence shown here is derived from an EMBL/GenBank/DDBJ whole genome shotgun (WGS) entry which is preliminary data.</text>
</comment>
<keyword evidence="2" id="KW-1185">Reference proteome</keyword>
<name>A0ACB9DL28_ARCLA</name>
<sequence length="113" mass="12483">MATPLPPAPKVSIKFSDVLAFGGPAPERINGRISSRELFDLVIVFPLQQLGRLAHCIWACFCLPPSPTDSYYYSYASHGVDSDSDSYMSFVGGQDFFEDNHVLIDSYSDSHSD</sequence>
<evidence type="ECO:0000313" key="1">
    <source>
        <dbReference type="EMBL" id="KAI3747048.1"/>
    </source>
</evidence>
<protein>
    <submittedName>
        <fullName evidence="1">Uncharacterized protein</fullName>
    </submittedName>
</protein>
<organism evidence="1 2">
    <name type="scientific">Arctium lappa</name>
    <name type="common">Greater burdock</name>
    <name type="synonym">Lappa major</name>
    <dbReference type="NCBI Taxonomy" id="4217"/>
    <lineage>
        <taxon>Eukaryota</taxon>
        <taxon>Viridiplantae</taxon>
        <taxon>Streptophyta</taxon>
        <taxon>Embryophyta</taxon>
        <taxon>Tracheophyta</taxon>
        <taxon>Spermatophyta</taxon>
        <taxon>Magnoliopsida</taxon>
        <taxon>eudicotyledons</taxon>
        <taxon>Gunneridae</taxon>
        <taxon>Pentapetalae</taxon>
        <taxon>asterids</taxon>
        <taxon>campanulids</taxon>
        <taxon>Asterales</taxon>
        <taxon>Asteraceae</taxon>
        <taxon>Carduoideae</taxon>
        <taxon>Cardueae</taxon>
        <taxon>Arctiinae</taxon>
        <taxon>Arctium</taxon>
    </lineage>
</organism>
<dbReference type="Proteomes" id="UP001055879">
    <property type="component" value="Linkage Group LG03"/>
</dbReference>
<accession>A0ACB9DL28</accession>
<dbReference type="EMBL" id="CM042049">
    <property type="protein sequence ID" value="KAI3747048.1"/>
    <property type="molecule type" value="Genomic_DNA"/>
</dbReference>
<reference evidence="2" key="1">
    <citation type="journal article" date="2022" name="Mol. Ecol. Resour.">
        <title>The genomes of chicory, endive, great burdock and yacon provide insights into Asteraceae palaeo-polyploidization history and plant inulin production.</title>
        <authorList>
            <person name="Fan W."/>
            <person name="Wang S."/>
            <person name="Wang H."/>
            <person name="Wang A."/>
            <person name="Jiang F."/>
            <person name="Liu H."/>
            <person name="Zhao H."/>
            <person name="Xu D."/>
            <person name="Zhang Y."/>
        </authorList>
    </citation>
    <scope>NUCLEOTIDE SEQUENCE [LARGE SCALE GENOMIC DNA]</scope>
    <source>
        <strain evidence="2">cv. Niubang</strain>
    </source>
</reference>
<gene>
    <name evidence="1" type="ORF">L6452_09491</name>
</gene>
<reference evidence="1 2" key="2">
    <citation type="journal article" date="2022" name="Mol. Ecol. Resour.">
        <title>The genomes of chicory, endive, great burdock and yacon provide insights into Asteraceae paleo-polyploidization history and plant inulin production.</title>
        <authorList>
            <person name="Fan W."/>
            <person name="Wang S."/>
            <person name="Wang H."/>
            <person name="Wang A."/>
            <person name="Jiang F."/>
            <person name="Liu H."/>
            <person name="Zhao H."/>
            <person name="Xu D."/>
            <person name="Zhang Y."/>
        </authorList>
    </citation>
    <scope>NUCLEOTIDE SEQUENCE [LARGE SCALE GENOMIC DNA]</scope>
    <source>
        <strain evidence="2">cv. Niubang</strain>
    </source>
</reference>
<evidence type="ECO:0000313" key="2">
    <source>
        <dbReference type="Proteomes" id="UP001055879"/>
    </source>
</evidence>
<proteinExistence type="predicted"/>